<feature type="transmembrane region" description="Helical" evidence="4">
    <location>
        <begin position="7"/>
        <end position="24"/>
    </location>
</feature>
<feature type="transmembrane region" description="Helical" evidence="4">
    <location>
        <begin position="212"/>
        <end position="234"/>
    </location>
</feature>
<dbReference type="InterPro" id="IPR036259">
    <property type="entry name" value="MFS_trans_sf"/>
</dbReference>
<reference evidence="6 7" key="1">
    <citation type="submission" date="2018-06" db="EMBL/GenBank/DDBJ databases">
        <title>Genomic Encyclopedia of Archaeal and Bacterial Type Strains, Phase II (KMG-II): from individual species to whole genera.</title>
        <authorList>
            <person name="Goeker M."/>
        </authorList>
    </citation>
    <scope>NUCLEOTIDE SEQUENCE [LARGE SCALE GENOMIC DNA]</scope>
    <source>
        <strain evidence="6 7">DSM 23857</strain>
    </source>
</reference>
<dbReference type="InterPro" id="IPR020846">
    <property type="entry name" value="MFS_dom"/>
</dbReference>
<dbReference type="SUPFAM" id="SSF103473">
    <property type="entry name" value="MFS general substrate transporter"/>
    <property type="match status" value="1"/>
</dbReference>
<dbReference type="Gene3D" id="1.20.1250.20">
    <property type="entry name" value="MFS general substrate transporter like domains"/>
    <property type="match status" value="1"/>
</dbReference>
<dbReference type="PANTHER" id="PTHR42910">
    <property type="entry name" value="TRANSPORTER SCO4007-RELATED"/>
    <property type="match status" value="1"/>
</dbReference>
<keyword evidence="1 4" id="KW-0812">Transmembrane</keyword>
<dbReference type="Proteomes" id="UP000249547">
    <property type="component" value="Unassembled WGS sequence"/>
</dbReference>
<dbReference type="GO" id="GO:0022857">
    <property type="term" value="F:transmembrane transporter activity"/>
    <property type="evidence" value="ECO:0007669"/>
    <property type="project" value="InterPro"/>
</dbReference>
<evidence type="ECO:0000313" key="6">
    <source>
        <dbReference type="EMBL" id="RAJ05082.1"/>
    </source>
</evidence>
<dbReference type="InterPro" id="IPR011701">
    <property type="entry name" value="MFS"/>
</dbReference>
<accession>A0A327QN54</accession>
<dbReference type="AlphaFoldDB" id="A0A327QN54"/>
<feature type="transmembrane region" description="Helical" evidence="4">
    <location>
        <begin position="296"/>
        <end position="313"/>
    </location>
</feature>
<keyword evidence="7" id="KW-1185">Reference proteome</keyword>
<feature type="transmembrane region" description="Helical" evidence="4">
    <location>
        <begin position="101"/>
        <end position="118"/>
    </location>
</feature>
<protein>
    <submittedName>
        <fullName evidence="6">Putative MFS family arabinose efflux permease</fullName>
    </submittedName>
</protein>
<feature type="domain" description="Major facilitator superfamily (MFS) profile" evidence="5">
    <location>
        <begin position="1"/>
        <end position="384"/>
    </location>
</feature>
<dbReference type="RefSeq" id="WP_111597707.1">
    <property type="nucleotide sequence ID" value="NZ_QLLL01000004.1"/>
</dbReference>
<dbReference type="OrthoDB" id="9815356at2"/>
<evidence type="ECO:0000256" key="2">
    <source>
        <dbReference type="ARBA" id="ARBA00022989"/>
    </source>
</evidence>
<feature type="transmembrane region" description="Helical" evidence="4">
    <location>
        <begin position="360"/>
        <end position="379"/>
    </location>
</feature>
<evidence type="ECO:0000313" key="7">
    <source>
        <dbReference type="Proteomes" id="UP000249547"/>
    </source>
</evidence>
<organism evidence="6 7">
    <name type="scientific">Chitinophaga skermanii</name>
    <dbReference type="NCBI Taxonomy" id="331697"/>
    <lineage>
        <taxon>Bacteria</taxon>
        <taxon>Pseudomonadati</taxon>
        <taxon>Bacteroidota</taxon>
        <taxon>Chitinophagia</taxon>
        <taxon>Chitinophagales</taxon>
        <taxon>Chitinophagaceae</taxon>
        <taxon>Chitinophaga</taxon>
    </lineage>
</organism>
<dbReference type="CDD" id="cd17324">
    <property type="entry name" value="MFS_NepI_like"/>
    <property type="match status" value="1"/>
</dbReference>
<feature type="transmembrane region" description="Helical" evidence="4">
    <location>
        <begin position="240"/>
        <end position="261"/>
    </location>
</feature>
<evidence type="ECO:0000256" key="4">
    <source>
        <dbReference type="SAM" id="Phobius"/>
    </source>
</evidence>
<gene>
    <name evidence="6" type="ORF">LX64_02236</name>
</gene>
<keyword evidence="2 4" id="KW-1133">Transmembrane helix</keyword>
<feature type="transmembrane region" description="Helical" evidence="4">
    <location>
        <begin position="160"/>
        <end position="180"/>
    </location>
</feature>
<feature type="transmembrane region" description="Helical" evidence="4">
    <location>
        <begin position="74"/>
        <end position="95"/>
    </location>
</feature>
<dbReference type="PROSITE" id="PS50850">
    <property type="entry name" value="MFS"/>
    <property type="match status" value="1"/>
</dbReference>
<evidence type="ECO:0000256" key="3">
    <source>
        <dbReference type="ARBA" id="ARBA00023136"/>
    </source>
</evidence>
<feature type="transmembrane region" description="Helical" evidence="4">
    <location>
        <begin position="334"/>
        <end position="354"/>
    </location>
</feature>
<dbReference type="Pfam" id="PF07690">
    <property type="entry name" value="MFS_1"/>
    <property type="match status" value="1"/>
</dbReference>
<evidence type="ECO:0000256" key="1">
    <source>
        <dbReference type="ARBA" id="ARBA00022692"/>
    </source>
</evidence>
<dbReference type="PANTHER" id="PTHR42910:SF1">
    <property type="entry name" value="MAJOR FACILITATOR SUPERFAMILY (MFS) PROFILE DOMAIN-CONTAINING PROTEIN"/>
    <property type="match status" value="1"/>
</dbReference>
<comment type="caution">
    <text evidence="6">The sequence shown here is derived from an EMBL/GenBank/DDBJ whole genome shotgun (WGS) entry which is preliminary data.</text>
</comment>
<dbReference type="EMBL" id="QLLL01000004">
    <property type="protein sequence ID" value="RAJ05082.1"/>
    <property type="molecule type" value="Genomic_DNA"/>
</dbReference>
<sequence length="395" mass="42104">MSLSRLNITIMALCTGLIVANIYYSQPLLILISKDFGVSESNAGQVTFFTQIGYALGLLFCVPLGDMLERKKQILIMTGLAVISLFAAALSQSIFMLKVTGLAIGFTSVVPQLILPMAAHLSDPGKRGKVIGTIMSGLLVGILVSRTISGFVGGQLGWRAMFWIAGGVSLILMVLMSVFFPQSKPSFEGVYGGLMKSLLTLIKTQPVLREAAAINACSFAVFGLFWTTVVFLLGAPPFNFGAEVIGLMGLAAAMGALLAPIIGKIADKRNPRIAIGIGIAFMILGYLLFFLFRTSIIGIVIGVVGLDLGLQGIHVSNQTRIYAILPEARNRMNTVFMTVSFIGTSAGSGIGLWVWDVAQWTGVCIAGLSIMAVAFLIYMSTYKKKAPQKLVPTNG</sequence>
<feature type="transmembrane region" description="Helical" evidence="4">
    <location>
        <begin position="44"/>
        <end position="62"/>
    </location>
</feature>
<feature type="transmembrane region" description="Helical" evidence="4">
    <location>
        <begin position="273"/>
        <end position="290"/>
    </location>
</feature>
<keyword evidence="3 4" id="KW-0472">Membrane</keyword>
<name>A0A327QN54_9BACT</name>
<proteinExistence type="predicted"/>
<evidence type="ECO:0000259" key="5">
    <source>
        <dbReference type="PROSITE" id="PS50850"/>
    </source>
</evidence>
<feature type="transmembrane region" description="Helical" evidence="4">
    <location>
        <begin position="130"/>
        <end position="148"/>
    </location>
</feature>